<keyword evidence="3" id="KW-1185">Reference proteome</keyword>
<dbReference type="EMBL" id="FO082054">
    <property type="protein sequence ID" value="CCE88611.1"/>
    <property type="molecule type" value="Genomic_DNA"/>
</dbReference>
<dbReference type="eggNOG" id="ENOG502RQ50">
    <property type="taxonomic scope" value="Eukaryota"/>
</dbReference>
<reference evidence="2 3" key="1">
    <citation type="journal article" date="2012" name="G3 (Bethesda)">
        <title>Pichia sorbitophila, an interspecies yeast hybrid reveals early steps of genome resolution following polyploidization.</title>
        <authorList>
            <person name="Leh Louis V."/>
            <person name="Despons L."/>
            <person name="Friedrich A."/>
            <person name="Martin T."/>
            <person name="Durrens P."/>
            <person name="Casaregola S."/>
            <person name="Neuveglise C."/>
            <person name="Fairhead C."/>
            <person name="Marck C."/>
            <person name="Cruz J.A."/>
            <person name="Straub M.L."/>
            <person name="Kugler V."/>
            <person name="Sacerdot C."/>
            <person name="Uzunov Z."/>
            <person name="Thierry A."/>
            <person name="Weiss S."/>
            <person name="Bleykasten C."/>
            <person name="De Montigny J."/>
            <person name="Jacques N."/>
            <person name="Jung P."/>
            <person name="Lemaire M."/>
            <person name="Mallet S."/>
            <person name="Morel G."/>
            <person name="Richard G.F."/>
            <person name="Sarkar A."/>
            <person name="Savel G."/>
            <person name="Schacherer J."/>
            <person name="Seret M.L."/>
            <person name="Talla E."/>
            <person name="Samson G."/>
            <person name="Jubin C."/>
            <person name="Poulain J."/>
            <person name="Vacherie B."/>
            <person name="Barbe V."/>
            <person name="Pelletier E."/>
            <person name="Sherman D.J."/>
            <person name="Westhof E."/>
            <person name="Weissenbach J."/>
            <person name="Baret P.V."/>
            <person name="Wincker P."/>
            <person name="Gaillardin C."/>
            <person name="Dujon B."/>
            <person name="Souciet J.L."/>
        </authorList>
    </citation>
    <scope>NUCLEOTIDE SEQUENCE [LARGE SCALE GENOMIC DNA]</scope>
    <source>
        <strain evidence="3">ATCC MYA-4447 / BCRC 22081 / CBS 7064 / NBRC 10061 / NRRL Y-12695</strain>
    </source>
</reference>
<dbReference type="Proteomes" id="UP000005222">
    <property type="component" value="Chromosome F"/>
</dbReference>
<dbReference type="OrthoDB" id="4024787at2759"/>
<proteinExistence type="predicted"/>
<gene>
    <name evidence="2" type="primary">Piso0_001383</name>
    <name evidence="2" type="ORF">GNLVRS01_PISO0F05285g</name>
</gene>
<feature type="region of interest" description="Disordered" evidence="1">
    <location>
        <begin position="262"/>
        <end position="290"/>
    </location>
</feature>
<evidence type="ECO:0000313" key="2">
    <source>
        <dbReference type="EMBL" id="CCE88611.1"/>
    </source>
</evidence>
<accession>G8YKM7</accession>
<dbReference type="OMA" id="ITHLEMN"/>
<organism evidence="2 3">
    <name type="scientific">Pichia sorbitophila (strain ATCC MYA-4447 / BCRC 22081 / CBS 7064 / NBRC 10061 / NRRL Y-12695)</name>
    <name type="common">Hybrid yeast</name>
    <dbReference type="NCBI Taxonomy" id="559304"/>
    <lineage>
        <taxon>Eukaryota</taxon>
        <taxon>Fungi</taxon>
        <taxon>Dikarya</taxon>
        <taxon>Ascomycota</taxon>
        <taxon>Saccharomycotina</taxon>
        <taxon>Pichiomycetes</taxon>
        <taxon>Debaryomycetaceae</taxon>
        <taxon>Millerozyma</taxon>
    </lineage>
</organism>
<feature type="compositionally biased region" description="Basic and acidic residues" evidence="1">
    <location>
        <begin position="48"/>
        <end position="70"/>
    </location>
</feature>
<feature type="compositionally biased region" description="Acidic residues" evidence="1">
    <location>
        <begin position="71"/>
        <end position="82"/>
    </location>
</feature>
<dbReference type="HOGENOM" id="CLU_960131_0_0_1"/>
<sequence>MSDQIQDNQPSNDSIQNASHISGIPQASGAQSSELSHNALVKPYSEVIKQEIKETPPAEKGQEPETIKENDLEEHGEEELSDSDAFIKEAEKELNMSIKELKDYSLVFDKYKEKFNKAYSLSQKLFDAERASRQTLSYYYRRNNAILDLLDDFGDSAESSNIPDGVDQDRLKNIIEMNPKLRKPLSELLKVNENSSTLSKQRYIHALVTESLSEFINDDITHLEMNPQDIEFWIRRNYPQLITSKHRLIEVLSDRARNATEDITNVPKKKRKIVKEEDGSEDPQAKKSKK</sequence>
<feature type="compositionally biased region" description="Polar residues" evidence="1">
    <location>
        <begin position="1"/>
        <end position="20"/>
    </location>
</feature>
<name>G8YKM7_PICSO</name>
<dbReference type="InParanoid" id="G8YKM7"/>
<evidence type="ECO:0000256" key="1">
    <source>
        <dbReference type="SAM" id="MobiDB-lite"/>
    </source>
</evidence>
<evidence type="ECO:0000313" key="3">
    <source>
        <dbReference type="Proteomes" id="UP000005222"/>
    </source>
</evidence>
<protein>
    <submittedName>
        <fullName evidence="2">Piso0_001383 protein</fullName>
    </submittedName>
</protein>
<dbReference type="AlphaFoldDB" id="G8YKM7"/>
<feature type="region of interest" description="Disordered" evidence="1">
    <location>
        <begin position="1"/>
        <end position="83"/>
    </location>
</feature>